<feature type="domain" description="Ice-binding protein C-terminal" evidence="1">
    <location>
        <begin position="136"/>
        <end position="159"/>
    </location>
</feature>
<evidence type="ECO:0000259" key="1">
    <source>
        <dbReference type="Pfam" id="PF07589"/>
    </source>
</evidence>
<keyword evidence="3" id="KW-1185">Reference proteome</keyword>
<proteinExistence type="predicted"/>
<evidence type="ECO:0000313" key="3">
    <source>
        <dbReference type="Proteomes" id="UP000199600"/>
    </source>
</evidence>
<dbReference type="EMBL" id="FLQY01000106">
    <property type="protein sequence ID" value="SBT06624.1"/>
    <property type="molecule type" value="Genomic_DNA"/>
</dbReference>
<organism evidence="2 3">
    <name type="scientific">Candidatus Propionivibrio aalborgensis</name>
    <dbReference type="NCBI Taxonomy" id="1860101"/>
    <lineage>
        <taxon>Bacteria</taxon>
        <taxon>Pseudomonadati</taxon>
        <taxon>Pseudomonadota</taxon>
        <taxon>Betaproteobacteria</taxon>
        <taxon>Rhodocyclales</taxon>
        <taxon>Rhodocyclaceae</taxon>
        <taxon>Propionivibrio</taxon>
    </lineage>
</organism>
<sequence length="161" mass="17539">MAQDNKPLNSIDGNWFFSFSEVGASNTGNQFMMSQTGVLPTNATLLSLSGHFANEYDDFGTVSLFAYDSTNHVLAEVSIGNLKNNQNGDDFHWTMFSTDLALPAAAIFWGVKLTGELVTGGSINVYWDNLSLTYQSVPEPGTMALLVIGFVSAAITRRRVR</sequence>
<dbReference type="NCBIfam" id="TIGR02595">
    <property type="entry name" value="PEP_CTERM"/>
    <property type="match status" value="1"/>
</dbReference>
<dbReference type="Proteomes" id="UP000199600">
    <property type="component" value="Unassembled WGS sequence"/>
</dbReference>
<gene>
    <name evidence="2" type="ORF">PROAA_1940001</name>
</gene>
<accession>A0A1A8XN73</accession>
<reference evidence="2 3" key="1">
    <citation type="submission" date="2016-06" db="EMBL/GenBank/DDBJ databases">
        <authorList>
            <person name="Kjaerup R.B."/>
            <person name="Dalgaard T.S."/>
            <person name="Juul-Madsen H.R."/>
        </authorList>
    </citation>
    <scope>NUCLEOTIDE SEQUENCE [LARGE SCALE GENOMIC DNA]</scope>
    <source>
        <strain evidence="2">2</strain>
    </source>
</reference>
<dbReference type="InterPro" id="IPR013424">
    <property type="entry name" value="Ice-binding_C"/>
</dbReference>
<protein>
    <recommendedName>
        <fullName evidence="1">Ice-binding protein C-terminal domain-containing protein</fullName>
    </recommendedName>
</protein>
<dbReference type="AlphaFoldDB" id="A0A1A8XN73"/>
<dbReference type="Pfam" id="PF07589">
    <property type="entry name" value="PEP-CTERM"/>
    <property type="match status" value="1"/>
</dbReference>
<name>A0A1A8XN73_9RHOO</name>
<evidence type="ECO:0000313" key="2">
    <source>
        <dbReference type="EMBL" id="SBT06624.1"/>
    </source>
</evidence>